<accession>A0A4Q2UBE9</accession>
<dbReference type="AlphaFoldDB" id="A0A4Q2UBE9"/>
<evidence type="ECO:0000256" key="1">
    <source>
        <dbReference type="SAM" id="SignalP"/>
    </source>
</evidence>
<dbReference type="PROSITE" id="PS51257">
    <property type="entry name" value="PROKAR_LIPOPROTEIN"/>
    <property type="match status" value="1"/>
</dbReference>
<feature type="signal peptide" evidence="1">
    <location>
        <begin position="1"/>
        <end position="21"/>
    </location>
</feature>
<comment type="caution">
    <text evidence="2">The sequence shown here is derived from an EMBL/GenBank/DDBJ whole genome shotgun (WGS) entry which is preliminary data.</text>
</comment>
<sequence>MKIRILLAAVGIAAGSACASAASAPPYDQLGRARAQGEDPCYHVNEYGFGNYVRGPDGSFGCYPAGSDGAIELENEQRIKCRDYPSSC</sequence>
<dbReference type="EMBL" id="QYBB01000007">
    <property type="protein sequence ID" value="RYC32497.1"/>
    <property type="molecule type" value="Genomic_DNA"/>
</dbReference>
<evidence type="ECO:0000313" key="2">
    <source>
        <dbReference type="EMBL" id="RYC32497.1"/>
    </source>
</evidence>
<keyword evidence="3" id="KW-1185">Reference proteome</keyword>
<name>A0A4Q2UBE9_9HYPH</name>
<evidence type="ECO:0000313" key="3">
    <source>
        <dbReference type="Proteomes" id="UP000290759"/>
    </source>
</evidence>
<dbReference type="Proteomes" id="UP000290759">
    <property type="component" value="Unassembled WGS sequence"/>
</dbReference>
<dbReference type="RefSeq" id="WP_129225591.1">
    <property type="nucleotide sequence ID" value="NZ_QYBB01000007.1"/>
</dbReference>
<gene>
    <name evidence="2" type="ORF">D3273_08900</name>
</gene>
<feature type="chain" id="PRO_5020239607" description="Lipoprotein" evidence="1">
    <location>
        <begin position="22"/>
        <end position="88"/>
    </location>
</feature>
<organism evidence="2 3">
    <name type="scientific">Lichenibacterium minor</name>
    <dbReference type="NCBI Taxonomy" id="2316528"/>
    <lineage>
        <taxon>Bacteria</taxon>
        <taxon>Pseudomonadati</taxon>
        <taxon>Pseudomonadota</taxon>
        <taxon>Alphaproteobacteria</taxon>
        <taxon>Hyphomicrobiales</taxon>
        <taxon>Lichenihabitantaceae</taxon>
        <taxon>Lichenibacterium</taxon>
    </lineage>
</organism>
<keyword evidence="1" id="KW-0732">Signal</keyword>
<proteinExistence type="predicted"/>
<evidence type="ECO:0008006" key="4">
    <source>
        <dbReference type="Google" id="ProtNLM"/>
    </source>
</evidence>
<protein>
    <recommendedName>
        <fullName evidence="4">Lipoprotein</fullName>
    </recommendedName>
</protein>
<reference evidence="2 3" key="1">
    <citation type="submission" date="2018-12" db="EMBL/GenBank/DDBJ databases">
        <authorList>
            <person name="Grouzdev D.S."/>
            <person name="Krutkina M.S."/>
        </authorList>
    </citation>
    <scope>NUCLEOTIDE SEQUENCE [LARGE SCALE GENOMIC DNA]</scope>
    <source>
        <strain evidence="2 3">RmlP026</strain>
    </source>
</reference>
<reference evidence="2 3" key="2">
    <citation type="submission" date="2019-02" db="EMBL/GenBank/DDBJ databases">
        <title>'Lichenibacterium ramalinii' gen. nov. sp. nov., 'Lichenibacterium minor' gen. nov. sp. nov.</title>
        <authorList>
            <person name="Pankratov T."/>
        </authorList>
    </citation>
    <scope>NUCLEOTIDE SEQUENCE [LARGE SCALE GENOMIC DNA]</scope>
    <source>
        <strain evidence="2 3">RmlP026</strain>
    </source>
</reference>